<dbReference type="Proteomes" id="UP000494040">
    <property type="component" value="Unassembled WGS sequence"/>
</dbReference>
<protein>
    <recommendedName>
        <fullName evidence="4">Transmembrane protein</fullName>
    </recommendedName>
</protein>
<keyword evidence="1" id="KW-1133">Transmembrane helix</keyword>
<keyword evidence="1" id="KW-0812">Transmembrane</keyword>
<dbReference type="EnsemblMetazoa" id="XM_014403351.2">
    <property type="protein sequence ID" value="XP_014258837.1"/>
    <property type="gene ID" value="LOC106672157"/>
</dbReference>
<dbReference type="RefSeq" id="XP_014258837.1">
    <property type="nucleotide sequence ID" value="XM_014403351.2"/>
</dbReference>
<evidence type="ECO:0008006" key="4">
    <source>
        <dbReference type="Google" id="ProtNLM"/>
    </source>
</evidence>
<reference evidence="2" key="1">
    <citation type="submission" date="2022-01" db="UniProtKB">
        <authorList>
            <consortium name="EnsemblMetazoa"/>
        </authorList>
    </citation>
    <scope>IDENTIFICATION</scope>
</reference>
<evidence type="ECO:0000313" key="2">
    <source>
        <dbReference type="EnsemblMetazoa" id="XP_014258837.1"/>
    </source>
</evidence>
<evidence type="ECO:0000313" key="3">
    <source>
        <dbReference type="Proteomes" id="UP000494040"/>
    </source>
</evidence>
<feature type="transmembrane region" description="Helical" evidence="1">
    <location>
        <begin position="44"/>
        <end position="65"/>
    </location>
</feature>
<dbReference type="KEGG" id="clec:106672157"/>
<proteinExistence type="predicted"/>
<name>A0A8I6S7B8_CIMLE</name>
<keyword evidence="1" id="KW-0472">Membrane</keyword>
<evidence type="ECO:0000256" key="1">
    <source>
        <dbReference type="SAM" id="Phobius"/>
    </source>
</evidence>
<sequence>MERSLPSLLFVGQQIKEWIGILTKEAAGSKVMADVDMKLPDYNMAVYCLSAALAFTATIVFVMAWKRSDASKRNDEDCRKPNDDDMEGSDITNDLAWFRDRNVGGGESVPWILQEGPPGDDPIPPNEHDFQSATSLESSEVDFFERTFDNGRKPINKMNVSGGKWYSQNIEDAMKEELPWILRDASSEDMEDDTSV</sequence>
<accession>A0A8I6S7B8</accession>
<organism evidence="2 3">
    <name type="scientific">Cimex lectularius</name>
    <name type="common">Bed bug</name>
    <name type="synonym">Acanthia lectularia</name>
    <dbReference type="NCBI Taxonomy" id="79782"/>
    <lineage>
        <taxon>Eukaryota</taxon>
        <taxon>Metazoa</taxon>
        <taxon>Ecdysozoa</taxon>
        <taxon>Arthropoda</taxon>
        <taxon>Hexapoda</taxon>
        <taxon>Insecta</taxon>
        <taxon>Pterygota</taxon>
        <taxon>Neoptera</taxon>
        <taxon>Paraneoptera</taxon>
        <taxon>Hemiptera</taxon>
        <taxon>Heteroptera</taxon>
        <taxon>Panheteroptera</taxon>
        <taxon>Cimicomorpha</taxon>
        <taxon>Cimicidae</taxon>
        <taxon>Cimex</taxon>
    </lineage>
</organism>
<dbReference type="GeneID" id="106672157"/>
<dbReference type="AlphaFoldDB" id="A0A8I6S7B8"/>
<dbReference type="OrthoDB" id="10493736at2759"/>
<keyword evidence="3" id="KW-1185">Reference proteome</keyword>